<organism evidence="2 3">
    <name type="scientific">Blastococcus tunisiensis</name>
    <dbReference type="NCBI Taxonomy" id="1798228"/>
    <lineage>
        <taxon>Bacteria</taxon>
        <taxon>Bacillati</taxon>
        <taxon>Actinomycetota</taxon>
        <taxon>Actinomycetes</taxon>
        <taxon>Geodermatophilales</taxon>
        <taxon>Geodermatophilaceae</taxon>
        <taxon>Blastococcus</taxon>
    </lineage>
</organism>
<accession>A0A1I2LS00</accession>
<reference evidence="3" key="1">
    <citation type="submission" date="2016-10" db="EMBL/GenBank/DDBJ databases">
        <authorList>
            <person name="Varghese N."/>
            <person name="Submissions S."/>
        </authorList>
    </citation>
    <scope>NUCLEOTIDE SEQUENCE [LARGE SCALE GENOMIC DNA]</scope>
    <source>
        <strain evidence="3">DSM 46838</strain>
    </source>
</reference>
<proteinExistence type="predicted"/>
<dbReference type="STRING" id="1798228.SAMN05216574_12831"/>
<keyword evidence="1" id="KW-0472">Membrane</keyword>
<dbReference type="AlphaFoldDB" id="A0A1I2LS00"/>
<protein>
    <submittedName>
        <fullName evidence="2">Uncharacterized protein</fullName>
    </submittedName>
</protein>
<feature type="transmembrane region" description="Helical" evidence="1">
    <location>
        <begin position="75"/>
        <end position="93"/>
    </location>
</feature>
<keyword evidence="3" id="KW-1185">Reference proteome</keyword>
<evidence type="ECO:0000313" key="3">
    <source>
        <dbReference type="Proteomes" id="UP000198589"/>
    </source>
</evidence>
<feature type="transmembrane region" description="Helical" evidence="1">
    <location>
        <begin position="105"/>
        <end position="124"/>
    </location>
</feature>
<evidence type="ECO:0000313" key="2">
    <source>
        <dbReference type="EMBL" id="SFF82232.1"/>
    </source>
</evidence>
<name>A0A1I2LS00_9ACTN</name>
<keyword evidence="1" id="KW-0812">Transmembrane</keyword>
<gene>
    <name evidence="2" type="ORF">SAMN05216574_12831</name>
</gene>
<evidence type="ECO:0000256" key="1">
    <source>
        <dbReference type="SAM" id="Phobius"/>
    </source>
</evidence>
<dbReference type="RefSeq" id="WP_092203526.1">
    <property type="nucleotide sequence ID" value="NZ_FOND01000028.1"/>
</dbReference>
<keyword evidence="1" id="KW-1133">Transmembrane helix</keyword>
<dbReference type="Proteomes" id="UP000198589">
    <property type="component" value="Unassembled WGS sequence"/>
</dbReference>
<dbReference type="EMBL" id="FOND01000028">
    <property type="protein sequence ID" value="SFF82232.1"/>
    <property type="molecule type" value="Genomic_DNA"/>
</dbReference>
<feature type="transmembrane region" description="Helical" evidence="1">
    <location>
        <begin position="39"/>
        <end position="63"/>
    </location>
</feature>
<sequence length="129" mass="12906">MNRTRTVGLALAAVAALLWLLFLVAVLTGDPDDGADIGAGLVALLALPVSAGASITLLVSLRTGRPGGSRTPDRVAAALAVLSIACLAAFLLLDPYATSDVLRQVSLGLGVAAFLASSAIIAVASRSRV</sequence>